<evidence type="ECO:0000256" key="2">
    <source>
        <dbReference type="ARBA" id="ARBA00005811"/>
    </source>
</evidence>
<evidence type="ECO:0000256" key="3">
    <source>
        <dbReference type="ARBA" id="ARBA00022475"/>
    </source>
</evidence>
<dbReference type="AlphaFoldDB" id="A0AAP2GP05"/>
<reference evidence="8 9" key="1">
    <citation type="submission" date="2021-05" db="EMBL/GenBank/DDBJ databases">
        <title>A Polyphasic approach of four new species of the genus Ohtaekwangia: Ohtaekwangia histidinii sp. nov., Ohtaekwangia cretensis sp. nov., Ohtaekwangia indiensis sp. nov., Ohtaekwangia reichenbachii sp. nov. from diverse environment.</title>
        <authorList>
            <person name="Octaviana S."/>
        </authorList>
    </citation>
    <scope>NUCLEOTIDE SEQUENCE [LARGE SCALE GENOMIC DNA]</scope>
    <source>
        <strain evidence="8 9">PWU4</strain>
    </source>
</reference>
<dbReference type="PANTHER" id="PTHR30558">
    <property type="entry name" value="EXBD MEMBRANE COMPONENT OF PMF-DRIVEN MACROMOLECULE IMPORT SYSTEM"/>
    <property type="match status" value="1"/>
</dbReference>
<evidence type="ECO:0000313" key="8">
    <source>
        <dbReference type="EMBL" id="MBT1698558.1"/>
    </source>
</evidence>
<keyword evidence="9" id="KW-1185">Reference proteome</keyword>
<evidence type="ECO:0000256" key="7">
    <source>
        <dbReference type="RuleBase" id="RU003879"/>
    </source>
</evidence>
<evidence type="ECO:0000256" key="1">
    <source>
        <dbReference type="ARBA" id="ARBA00004162"/>
    </source>
</evidence>
<comment type="caution">
    <text evidence="8">The sequence shown here is derived from an EMBL/GenBank/DDBJ whole genome shotgun (WGS) entry which is preliminary data.</text>
</comment>
<keyword evidence="5" id="KW-1133">Transmembrane helix</keyword>
<keyword evidence="4 7" id="KW-0812">Transmembrane</keyword>
<proteinExistence type="inferred from homology"/>
<dbReference type="GO" id="GO:0022857">
    <property type="term" value="F:transmembrane transporter activity"/>
    <property type="evidence" value="ECO:0007669"/>
    <property type="project" value="InterPro"/>
</dbReference>
<evidence type="ECO:0000256" key="6">
    <source>
        <dbReference type="ARBA" id="ARBA00023136"/>
    </source>
</evidence>
<keyword evidence="3" id="KW-1003">Cell membrane</keyword>
<keyword evidence="6" id="KW-0472">Membrane</keyword>
<comment type="subcellular location">
    <subcellularLocation>
        <location evidence="1">Cell membrane</location>
        <topology evidence="1">Single-pass membrane protein</topology>
    </subcellularLocation>
    <subcellularLocation>
        <location evidence="7">Cell membrane</location>
        <topology evidence="7">Single-pass type II membrane protein</topology>
    </subcellularLocation>
</comment>
<dbReference type="InterPro" id="IPR003400">
    <property type="entry name" value="ExbD"/>
</dbReference>
<organism evidence="8 9">
    <name type="scientific">Chryseosolibacter histidini</name>
    <dbReference type="NCBI Taxonomy" id="2782349"/>
    <lineage>
        <taxon>Bacteria</taxon>
        <taxon>Pseudomonadati</taxon>
        <taxon>Bacteroidota</taxon>
        <taxon>Cytophagia</taxon>
        <taxon>Cytophagales</taxon>
        <taxon>Chryseotaleaceae</taxon>
        <taxon>Chryseosolibacter</taxon>
    </lineage>
</organism>
<comment type="similarity">
    <text evidence="2 7">Belongs to the ExbD/TolR family.</text>
</comment>
<dbReference type="Proteomes" id="UP001319200">
    <property type="component" value="Unassembled WGS sequence"/>
</dbReference>
<name>A0AAP2GP05_9BACT</name>
<sequence length="198" mass="22323">MGKVKVHRTPPSLDMTPMVDLAFLLVTFFMLTTTFAPEEPVVVDIPKSVSEIILPDKDRMIISVAADGRVFFDMDNKNHRRDMLQSIGQKYGITFSEDQLRSFSILSGFGLPVGNLPQFLDMTPDERKQVTQPGIPSDSVNNELADWIVFARVSNPRLRVAVKGDRGTDYKVVKQVVNTLIDRKVLRFNLITGLEQEI</sequence>
<dbReference type="GO" id="GO:0015031">
    <property type="term" value="P:protein transport"/>
    <property type="evidence" value="ECO:0007669"/>
    <property type="project" value="UniProtKB-KW"/>
</dbReference>
<keyword evidence="7" id="KW-0653">Protein transport</keyword>
<keyword evidence="7" id="KW-0813">Transport</keyword>
<dbReference type="PANTHER" id="PTHR30558:SF3">
    <property type="entry name" value="BIOPOLYMER TRANSPORT PROTEIN EXBD-RELATED"/>
    <property type="match status" value="1"/>
</dbReference>
<evidence type="ECO:0000313" key="9">
    <source>
        <dbReference type="Proteomes" id="UP001319200"/>
    </source>
</evidence>
<dbReference type="EMBL" id="JAHESF010000015">
    <property type="protein sequence ID" value="MBT1698558.1"/>
    <property type="molecule type" value="Genomic_DNA"/>
</dbReference>
<evidence type="ECO:0000256" key="4">
    <source>
        <dbReference type="ARBA" id="ARBA00022692"/>
    </source>
</evidence>
<accession>A0AAP2GP05</accession>
<gene>
    <name evidence="8" type="ORF">KK083_16825</name>
</gene>
<dbReference type="GO" id="GO:0005886">
    <property type="term" value="C:plasma membrane"/>
    <property type="evidence" value="ECO:0007669"/>
    <property type="project" value="UniProtKB-SubCell"/>
</dbReference>
<dbReference type="RefSeq" id="WP_254164883.1">
    <property type="nucleotide sequence ID" value="NZ_JAHESF010000015.1"/>
</dbReference>
<protein>
    <submittedName>
        <fullName evidence="8">Biopolymer transporter ExbD</fullName>
    </submittedName>
</protein>
<evidence type="ECO:0000256" key="5">
    <source>
        <dbReference type="ARBA" id="ARBA00022989"/>
    </source>
</evidence>
<dbReference type="Pfam" id="PF02472">
    <property type="entry name" value="ExbD"/>
    <property type="match status" value="1"/>
</dbReference>